<dbReference type="PRINTS" id="PR00038">
    <property type="entry name" value="HTHLUXR"/>
</dbReference>
<dbReference type="PANTHER" id="PTHR44688">
    <property type="entry name" value="DNA-BINDING TRANSCRIPTIONAL ACTIVATOR DEVR_DOSR"/>
    <property type="match status" value="1"/>
</dbReference>
<dbReference type="CDD" id="cd06170">
    <property type="entry name" value="LuxR_C_like"/>
    <property type="match status" value="1"/>
</dbReference>
<keyword evidence="6" id="KW-1185">Reference proteome</keyword>
<dbReference type="AlphaFoldDB" id="A0A9X1VUA9"/>
<dbReference type="PROSITE" id="PS50043">
    <property type="entry name" value="HTH_LUXR_2"/>
    <property type="match status" value="1"/>
</dbReference>
<dbReference type="Pfam" id="PF00196">
    <property type="entry name" value="GerE"/>
    <property type="match status" value="1"/>
</dbReference>
<proteinExistence type="predicted"/>
<dbReference type="SUPFAM" id="SSF46894">
    <property type="entry name" value="C-terminal effector domain of the bipartite response regulators"/>
    <property type="match status" value="1"/>
</dbReference>
<keyword evidence="1" id="KW-0805">Transcription regulation</keyword>
<feature type="domain" description="HTH luxR-type" evidence="4">
    <location>
        <begin position="306"/>
        <end position="371"/>
    </location>
</feature>
<keyword evidence="2" id="KW-0238">DNA-binding</keyword>
<reference evidence="5" key="1">
    <citation type="submission" date="2022-03" db="EMBL/GenBank/DDBJ databases">
        <authorList>
            <person name="Woo C.Y."/>
        </authorList>
    </citation>
    <scope>NUCLEOTIDE SEQUENCE</scope>
    <source>
        <strain evidence="5">CYS-02</strain>
    </source>
</reference>
<dbReference type="RefSeq" id="WP_243307276.1">
    <property type="nucleotide sequence ID" value="NZ_JALGBI010000001.1"/>
</dbReference>
<protein>
    <submittedName>
        <fullName evidence="5">Helix-turn-helix transcriptional regulator</fullName>
    </submittedName>
</protein>
<sequence length="382" mass="41358">MDGVSAQALSDLIGAVYDCALDPQRWADTCKQVVQLCESTAGGICVHDLRHVQNDQLFVSGYRPEFLEKLGSQYAESPMAVSDVVSNIGDVSTLSMARYQLHETRFFRDVLQPFGLQDMIWFPALRTSDRMASMHASRSDNATQFQQRDIHLFRLLSPHVCRALAISDVLDIRALRSEALEGTLDGLTAGVFLTARDGHVVYMNQAAERQIKSGHSIRLVNNRVAPTDTAARAALSKAIAGATRDDADMAMREQSMAIPDGAGGGCVATVLPVDRGRRRSILAPLAASVAVFTQDPVQAPLMPGEAFARLHGLTGGELRVLLALSQGLGGLEAADLLGISEATVRTHLQRIYSKTGTSRQADLLRLLHQSTPPIRRAQAAVH</sequence>
<dbReference type="InterPro" id="IPR036388">
    <property type="entry name" value="WH-like_DNA-bd_sf"/>
</dbReference>
<dbReference type="GO" id="GO:0006355">
    <property type="term" value="P:regulation of DNA-templated transcription"/>
    <property type="evidence" value="ECO:0007669"/>
    <property type="project" value="InterPro"/>
</dbReference>
<evidence type="ECO:0000256" key="2">
    <source>
        <dbReference type="ARBA" id="ARBA00023125"/>
    </source>
</evidence>
<accession>A0A9X1VUA9</accession>
<evidence type="ECO:0000313" key="6">
    <source>
        <dbReference type="Proteomes" id="UP001139447"/>
    </source>
</evidence>
<evidence type="ECO:0000256" key="1">
    <source>
        <dbReference type="ARBA" id="ARBA00023015"/>
    </source>
</evidence>
<gene>
    <name evidence="5" type="ORF">MMF98_03040</name>
</gene>
<keyword evidence="3" id="KW-0804">Transcription</keyword>
<evidence type="ECO:0000256" key="3">
    <source>
        <dbReference type="ARBA" id="ARBA00023163"/>
    </source>
</evidence>
<dbReference type="InterPro" id="IPR000792">
    <property type="entry name" value="Tscrpt_reg_LuxR_C"/>
</dbReference>
<evidence type="ECO:0000313" key="5">
    <source>
        <dbReference type="EMBL" id="MCJ0762179.1"/>
    </source>
</evidence>
<dbReference type="SMART" id="SM00421">
    <property type="entry name" value="HTH_LUXR"/>
    <property type="match status" value="1"/>
</dbReference>
<dbReference type="PANTHER" id="PTHR44688:SF16">
    <property type="entry name" value="DNA-BINDING TRANSCRIPTIONAL ACTIVATOR DEVR_DOSR"/>
    <property type="match status" value="1"/>
</dbReference>
<dbReference type="Gene3D" id="1.10.10.10">
    <property type="entry name" value="Winged helix-like DNA-binding domain superfamily/Winged helix DNA-binding domain"/>
    <property type="match status" value="1"/>
</dbReference>
<dbReference type="EMBL" id="JALGBI010000001">
    <property type="protein sequence ID" value="MCJ0762179.1"/>
    <property type="molecule type" value="Genomic_DNA"/>
</dbReference>
<organism evidence="5 6">
    <name type="scientific">Variovorax terrae</name>
    <dbReference type="NCBI Taxonomy" id="2923278"/>
    <lineage>
        <taxon>Bacteria</taxon>
        <taxon>Pseudomonadati</taxon>
        <taxon>Pseudomonadota</taxon>
        <taxon>Betaproteobacteria</taxon>
        <taxon>Burkholderiales</taxon>
        <taxon>Comamonadaceae</taxon>
        <taxon>Variovorax</taxon>
    </lineage>
</organism>
<comment type="caution">
    <text evidence="5">The sequence shown here is derived from an EMBL/GenBank/DDBJ whole genome shotgun (WGS) entry which is preliminary data.</text>
</comment>
<dbReference type="GO" id="GO:0003677">
    <property type="term" value="F:DNA binding"/>
    <property type="evidence" value="ECO:0007669"/>
    <property type="project" value="UniProtKB-KW"/>
</dbReference>
<dbReference type="Proteomes" id="UP001139447">
    <property type="component" value="Unassembled WGS sequence"/>
</dbReference>
<dbReference type="InterPro" id="IPR016032">
    <property type="entry name" value="Sig_transdc_resp-reg_C-effctor"/>
</dbReference>
<evidence type="ECO:0000259" key="4">
    <source>
        <dbReference type="PROSITE" id="PS50043"/>
    </source>
</evidence>
<name>A0A9X1VUA9_9BURK</name>